<gene>
    <name evidence="6" type="ORF">DPQ25_02660</name>
</gene>
<evidence type="ECO:0000256" key="3">
    <source>
        <dbReference type="SAM" id="Phobius"/>
    </source>
</evidence>
<comment type="caution">
    <text evidence="6">The sequence shown here is derived from an EMBL/GenBank/DDBJ whole genome shotgun (WGS) entry which is preliminary data.</text>
</comment>
<dbReference type="SUPFAM" id="SSF49785">
    <property type="entry name" value="Galactose-binding domain-like"/>
    <property type="match status" value="4"/>
</dbReference>
<protein>
    <recommendedName>
        <fullName evidence="5">F5/8 type C domain-containing protein</fullName>
    </recommendedName>
</protein>
<evidence type="ECO:0000313" key="7">
    <source>
        <dbReference type="Proteomes" id="UP000249377"/>
    </source>
</evidence>
<organism evidence="6 7">
    <name type="scientific">Hydrogeniiclostridium mannosilyticum</name>
    <dbReference type="NCBI Taxonomy" id="2764322"/>
    <lineage>
        <taxon>Bacteria</taxon>
        <taxon>Bacillati</taxon>
        <taxon>Bacillota</taxon>
        <taxon>Clostridia</taxon>
        <taxon>Eubacteriales</taxon>
        <taxon>Acutalibacteraceae</taxon>
        <taxon>Hydrogeniiclostridium</taxon>
    </lineage>
</organism>
<dbReference type="GO" id="GO:0016798">
    <property type="term" value="F:hydrolase activity, acting on glycosyl bonds"/>
    <property type="evidence" value="ECO:0007669"/>
    <property type="project" value="UniProtKB-KW"/>
</dbReference>
<feature type="domain" description="F5/8 type C" evidence="5">
    <location>
        <begin position="25"/>
        <end position="197"/>
    </location>
</feature>
<proteinExistence type="predicted"/>
<evidence type="ECO:0000256" key="1">
    <source>
        <dbReference type="ARBA" id="ARBA00023295"/>
    </source>
</evidence>
<evidence type="ECO:0000256" key="2">
    <source>
        <dbReference type="SAM" id="MobiDB-lite"/>
    </source>
</evidence>
<keyword evidence="3" id="KW-1133">Transmembrane helix</keyword>
<evidence type="ECO:0000313" key="6">
    <source>
        <dbReference type="EMBL" id="RAQ30422.1"/>
    </source>
</evidence>
<dbReference type="RefSeq" id="WP_112331619.1">
    <property type="nucleotide sequence ID" value="NZ_QLYR01000001.1"/>
</dbReference>
<evidence type="ECO:0000256" key="4">
    <source>
        <dbReference type="SAM" id="SignalP"/>
    </source>
</evidence>
<dbReference type="SUPFAM" id="SSF49344">
    <property type="entry name" value="CBD9-like"/>
    <property type="match status" value="1"/>
</dbReference>
<dbReference type="InterPro" id="IPR000421">
    <property type="entry name" value="FA58C"/>
</dbReference>
<keyword evidence="4" id="KW-0732">Signal</keyword>
<keyword evidence="3" id="KW-0472">Membrane</keyword>
<keyword evidence="1" id="KW-0378">Hydrolase</keyword>
<dbReference type="Proteomes" id="UP000249377">
    <property type="component" value="Unassembled WGS sequence"/>
</dbReference>
<feature type="compositionally biased region" description="Low complexity" evidence="2">
    <location>
        <begin position="1458"/>
        <end position="1483"/>
    </location>
</feature>
<accession>A0A328UI31</accession>
<feature type="transmembrane region" description="Helical" evidence="3">
    <location>
        <begin position="1493"/>
        <end position="1514"/>
    </location>
</feature>
<keyword evidence="1" id="KW-0326">Glycosidase</keyword>
<feature type="domain" description="F5/8 type C" evidence="5">
    <location>
        <begin position="361"/>
        <end position="516"/>
    </location>
</feature>
<dbReference type="PROSITE" id="PS51257">
    <property type="entry name" value="PROKAR_LIPOPROTEIN"/>
    <property type="match status" value="1"/>
</dbReference>
<reference evidence="6 7" key="1">
    <citation type="submission" date="2018-06" db="EMBL/GenBank/DDBJ databases">
        <title>Noncontiguous genome sequence of Ruminococcaceae bacterium ASD2818.</title>
        <authorList>
            <person name="Chaplin A.V."/>
            <person name="Sokolova S.R."/>
            <person name="Kochetkova T.O."/>
            <person name="Goltsov A.Y."/>
            <person name="Trofimov D.Y."/>
            <person name="Efimov B.A."/>
        </authorList>
    </citation>
    <scope>NUCLEOTIDE SEQUENCE [LARGE SCALE GENOMIC DNA]</scope>
    <source>
        <strain evidence="6 7">ASD2818</strain>
    </source>
</reference>
<evidence type="ECO:0000259" key="5">
    <source>
        <dbReference type="PROSITE" id="PS50022"/>
    </source>
</evidence>
<sequence>MKKIKKGLSLLLCALLGLSCLVMPASAAPANSAAEKLRFISVEASSTALPEMSADWLIDGEVGVAERTNFWSSAPVPEREPEEGECAYVDLRLEQKSKVSEVKIAPRAWNLCYPTGLTFYGSNDGKSWEVIKEYTGLPMLAQEGTTPITNKDPIIQTYTFDNPVEISYLRVMATAYTKDDSGSGFYFQMSEVEAYGEPLEQQVEQLTITEASGSNDWPGHTADVLYDGDLTEAFWASYPNPNPPLSESNPNYITLTLSKPTKTVSELVLYPRLGTASDGTTQPFHFPKDFEIQYLDEQEEWQTIDAYQNYQATVDPQKFSFDPVATKQLRIKITGVPAVDPEGSTDQYANLMEIKAYGTRSAGGDIPVEEEKGVSPMAILTGSERDSDTAVGNLVDTKLTNYYSSEVSASETPAQEEFVAFTYSKKYRVQKISLSPHFNDDIIPVAFPKDFKFQYKDAADGEWKDIPGAAYTGYEADSEIQKFTFDQPVDAYAVRVLATKLGQNEAEEYALELSGMTVIAESLPSDAKMKKKVAILSGEASSTVPHADGSMTADHAVDGNKATFWSSAPWNHEGLEYPVTYTVTLKEQSQIDRIVLTQRSEGGVLVHFPKAFTLSYSKDGENWTDVASREGYKAVGEEQIFDLPQTITAKYLRLSVDEFGGTYCQIAEFTPYADLSTDGGEEKDFGEKYYFNNEADDSAYNEGVSNKPYGDRTVKVGSEGSMVIFGNVDFGDGDGRALSVKANYAGYHRNYGLLETAGVNALYDWGCWEDASLKIYLDNLESDPVAKFYIDYGDNRVDAVYKEMIAALSGEITGKHDVIVQFSDDASTFEWIQLTTEQAGPNEIEQRKAEYEKNIPDMSKIKDLQSDTWAGTDILGRVLSTNEGTESTVNEEKTVGMFFWNWNYGDNFMDGQDSPLYDVSKFQAGEGELGPIHSAQHWGESVYGHYSALDPWVIRRQGELLSDAGVDVIFFDCTNGTLTWRSAYLKLMETWNQLLQEGADMPKVSFVLPFSMGSDNVKSLENLYEQLYEPGLYKDCWYYLDGKPLVLNGVVSTTPEHLKDFFSSKPVIATYNNAAPAEGTDSLTWLELYPQNKYVDSQGRSYMSVGVSMNWNGDSMQIAPMNGDHIIGRSTTRNEDGTWNYGPKEATEVSLEGRNFQQQFDRAIEEDADFVFITGWNEWLAGRFEEWGGVKDAIVDQYDAEHSRDIEPSKGILKDAYYMQLVENIRRFKGQDPIPQEDTSRTVKVDGSFDDWAGAMEYLTYENDVEDRDCVGRGSNSYVNTSGRNDITRAKTAVDGKNVYFYVETASDITGLNEQSFMQLYINADRDGSTGWEGYDYILNRVSPTADTMTLERHTGEGYGWEKCAEVSYKISGNQMEIAVPKSVLGVENSRVNLEFKWMDNVISNDNPDIMDVYTEGDAAPGSRFNYVFKTTEDIAYPTVPDEGEGSGSSNESDKPESTPSTPQTPENGSSTGTDGTTSEESGNVQTGSMSTISIIVAEVALAVISGVTLLMICRRRKRA</sequence>
<feature type="region of interest" description="Disordered" evidence="2">
    <location>
        <begin position="1437"/>
        <end position="1486"/>
    </location>
</feature>
<dbReference type="Pfam" id="PF00754">
    <property type="entry name" value="F5_F8_type_C"/>
    <property type="match status" value="4"/>
</dbReference>
<feature type="domain" description="F5/8 type C" evidence="5">
    <location>
        <begin position="521"/>
        <end position="674"/>
    </location>
</feature>
<keyword evidence="7" id="KW-1185">Reference proteome</keyword>
<feature type="signal peptide" evidence="4">
    <location>
        <begin position="1"/>
        <end position="27"/>
    </location>
</feature>
<dbReference type="Gene3D" id="2.60.120.260">
    <property type="entry name" value="Galactose-binding domain-like"/>
    <property type="match status" value="4"/>
</dbReference>
<dbReference type="InterPro" id="IPR008979">
    <property type="entry name" value="Galactose-bd-like_sf"/>
</dbReference>
<keyword evidence="3" id="KW-0812">Transmembrane</keyword>
<dbReference type="Gene3D" id="3.20.20.80">
    <property type="entry name" value="Glycosidases"/>
    <property type="match status" value="1"/>
</dbReference>
<feature type="chain" id="PRO_5016420433" description="F5/8 type C domain-containing protein" evidence="4">
    <location>
        <begin position="28"/>
        <end position="1520"/>
    </location>
</feature>
<name>A0A328UI31_9FIRM</name>
<dbReference type="PROSITE" id="PS50022">
    <property type="entry name" value="FA58C_3"/>
    <property type="match status" value="3"/>
</dbReference>
<dbReference type="EMBL" id="QLYR01000001">
    <property type="protein sequence ID" value="RAQ30422.1"/>
    <property type="molecule type" value="Genomic_DNA"/>
</dbReference>